<keyword evidence="4" id="KW-1185">Reference proteome</keyword>
<dbReference type="InterPro" id="IPR039965">
    <property type="entry name" value="C3H7.08c"/>
</dbReference>
<accession>A0ABQ8GJ00</accession>
<feature type="transmembrane region" description="Helical" evidence="2">
    <location>
        <begin position="56"/>
        <end position="74"/>
    </location>
</feature>
<dbReference type="Proteomes" id="UP000774617">
    <property type="component" value="Unassembled WGS sequence"/>
</dbReference>
<feature type="region of interest" description="Disordered" evidence="1">
    <location>
        <begin position="76"/>
        <end position="103"/>
    </location>
</feature>
<reference evidence="3 4" key="1">
    <citation type="journal article" date="2021" name="Nat. Commun.">
        <title>Genetic determinants of endophytism in the Arabidopsis root mycobiome.</title>
        <authorList>
            <person name="Mesny F."/>
            <person name="Miyauchi S."/>
            <person name="Thiergart T."/>
            <person name="Pickel B."/>
            <person name="Atanasova L."/>
            <person name="Karlsson M."/>
            <person name="Huettel B."/>
            <person name="Barry K.W."/>
            <person name="Haridas S."/>
            <person name="Chen C."/>
            <person name="Bauer D."/>
            <person name="Andreopoulos W."/>
            <person name="Pangilinan J."/>
            <person name="LaButti K."/>
            <person name="Riley R."/>
            <person name="Lipzen A."/>
            <person name="Clum A."/>
            <person name="Drula E."/>
            <person name="Henrissat B."/>
            <person name="Kohler A."/>
            <person name="Grigoriev I.V."/>
            <person name="Martin F.M."/>
            <person name="Hacquard S."/>
        </authorList>
    </citation>
    <scope>NUCLEOTIDE SEQUENCE [LARGE SCALE GENOMIC DNA]</scope>
    <source>
        <strain evidence="3 4">MPI-SDFR-AT-0080</strain>
    </source>
</reference>
<feature type="region of interest" description="Disordered" evidence="1">
    <location>
        <begin position="27"/>
        <end position="49"/>
    </location>
</feature>
<feature type="compositionally biased region" description="Low complexity" evidence="1">
    <location>
        <begin position="77"/>
        <end position="91"/>
    </location>
</feature>
<evidence type="ECO:0000313" key="3">
    <source>
        <dbReference type="EMBL" id="KAH7057250.1"/>
    </source>
</evidence>
<comment type="caution">
    <text evidence="3">The sequence shown here is derived from an EMBL/GenBank/DDBJ whole genome shotgun (WGS) entry which is preliminary data.</text>
</comment>
<sequence length="149" mass="16165">MSAIVGRAAFRASRPLRFQAATRLRASGVNPGEPSVADKQASKDALKQAGKRDPELYVLWTVMAGAFGLAGWYFSRSPTTSTSEKTVSKVPGTEPWKTGGEGKYQYYPGGDPSQAPRDAPSALNTVIIPNVNLPKELHEKYNKYGKEGY</sequence>
<keyword evidence="2" id="KW-1133">Transmembrane helix</keyword>
<keyword evidence="2" id="KW-0472">Membrane</keyword>
<feature type="compositionally biased region" description="Basic and acidic residues" evidence="1">
    <location>
        <begin position="40"/>
        <end position="49"/>
    </location>
</feature>
<dbReference type="PANTHER" id="PTHR40466:SF1">
    <property type="entry name" value="FUNGAL PROTEIN"/>
    <property type="match status" value="1"/>
</dbReference>
<proteinExistence type="predicted"/>
<organism evidence="3 4">
    <name type="scientific">Macrophomina phaseolina</name>
    <dbReference type="NCBI Taxonomy" id="35725"/>
    <lineage>
        <taxon>Eukaryota</taxon>
        <taxon>Fungi</taxon>
        <taxon>Dikarya</taxon>
        <taxon>Ascomycota</taxon>
        <taxon>Pezizomycotina</taxon>
        <taxon>Dothideomycetes</taxon>
        <taxon>Dothideomycetes incertae sedis</taxon>
        <taxon>Botryosphaeriales</taxon>
        <taxon>Botryosphaeriaceae</taxon>
        <taxon>Macrophomina</taxon>
    </lineage>
</organism>
<evidence type="ECO:0000313" key="4">
    <source>
        <dbReference type="Proteomes" id="UP000774617"/>
    </source>
</evidence>
<evidence type="ECO:0000256" key="2">
    <source>
        <dbReference type="SAM" id="Phobius"/>
    </source>
</evidence>
<protein>
    <submittedName>
        <fullName evidence="3">Uncharacterized protein</fullName>
    </submittedName>
</protein>
<keyword evidence="2" id="KW-0812">Transmembrane</keyword>
<evidence type="ECO:0000256" key="1">
    <source>
        <dbReference type="SAM" id="MobiDB-lite"/>
    </source>
</evidence>
<name>A0ABQ8GJ00_9PEZI</name>
<dbReference type="PANTHER" id="PTHR40466">
    <property type="entry name" value="EXPRESSED PROTEIN"/>
    <property type="match status" value="1"/>
</dbReference>
<dbReference type="EMBL" id="JAGTJR010000007">
    <property type="protein sequence ID" value="KAH7057250.1"/>
    <property type="molecule type" value="Genomic_DNA"/>
</dbReference>
<gene>
    <name evidence="3" type="ORF">B0J12DRAFT_709198</name>
</gene>